<dbReference type="SMART" id="SM00387">
    <property type="entry name" value="HATPase_c"/>
    <property type="match status" value="1"/>
</dbReference>
<reference evidence="9 10" key="1">
    <citation type="journal article" date="2021" name="Sci. Rep.">
        <title>The distribution of antibiotic resistance genes in chicken gut microbiota commensals.</title>
        <authorList>
            <person name="Juricova H."/>
            <person name="Matiasovicova J."/>
            <person name="Kubasova T."/>
            <person name="Cejkova D."/>
            <person name="Rychlik I."/>
        </authorList>
    </citation>
    <scope>NUCLEOTIDE SEQUENCE [LARGE SCALE GENOMIC DNA]</scope>
    <source>
        <strain evidence="9 10">An435</strain>
    </source>
</reference>
<evidence type="ECO:0000313" key="9">
    <source>
        <dbReference type="EMBL" id="MBM6818383.1"/>
    </source>
</evidence>
<keyword evidence="10" id="KW-1185">Reference proteome</keyword>
<proteinExistence type="predicted"/>
<dbReference type="Gene3D" id="1.10.287.130">
    <property type="match status" value="1"/>
</dbReference>
<keyword evidence="6" id="KW-0902">Two-component regulatory system</keyword>
<dbReference type="Proteomes" id="UP000767334">
    <property type="component" value="Unassembled WGS sequence"/>
</dbReference>
<evidence type="ECO:0000256" key="5">
    <source>
        <dbReference type="ARBA" id="ARBA00022777"/>
    </source>
</evidence>
<dbReference type="CDD" id="cd00075">
    <property type="entry name" value="HATPase"/>
    <property type="match status" value="1"/>
</dbReference>
<evidence type="ECO:0000256" key="4">
    <source>
        <dbReference type="ARBA" id="ARBA00022679"/>
    </source>
</evidence>
<keyword evidence="3" id="KW-0597">Phosphoprotein</keyword>
<dbReference type="PANTHER" id="PTHR43711:SF26">
    <property type="entry name" value="SENSOR HISTIDINE KINASE RCSC"/>
    <property type="match status" value="1"/>
</dbReference>
<keyword evidence="7" id="KW-0812">Transmembrane</keyword>
<evidence type="ECO:0000256" key="1">
    <source>
        <dbReference type="ARBA" id="ARBA00000085"/>
    </source>
</evidence>
<dbReference type="EMBL" id="JACJLL010000012">
    <property type="protein sequence ID" value="MBM6818383.1"/>
    <property type="molecule type" value="Genomic_DNA"/>
</dbReference>
<keyword evidence="7" id="KW-0472">Membrane</keyword>
<evidence type="ECO:0000256" key="3">
    <source>
        <dbReference type="ARBA" id="ARBA00022553"/>
    </source>
</evidence>
<protein>
    <recommendedName>
        <fullName evidence="2">histidine kinase</fullName>
        <ecNumber evidence="2">2.7.13.3</ecNumber>
    </recommendedName>
</protein>
<evidence type="ECO:0000256" key="2">
    <source>
        <dbReference type="ARBA" id="ARBA00012438"/>
    </source>
</evidence>
<dbReference type="CDD" id="cd00082">
    <property type="entry name" value="HisKA"/>
    <property type="match status" value="1"/>
</dbReference>
<comment type="caution">
    <text evidence="9">The sequence shown here is derived from an EMBL/GenBank/DDBJ whole genome shotgun (WGS) entry which is preliminary data.</text>
</comment>
<feature type="domain" description="Histidine kinase" evidence="8">
    <location>
        <begin position="401"/>
        <end position="624"/>
    </location>
</feature>
<name>A0ABS2FCV9_9CLOT</name>
<dbReference type="InterPro" id="IPR005467">
    <property type="entry name" value="His_kinase_dom"/>
</dbReference>
<dbReference type="PANTHER" id="PTHR43711">
    <property type="entry name" value="TWO-COMPONENT HISTIDINE KINASE"/>
    <property type="match status" value="1"/>
</dbReference>
<evidence type="ECO:0000313" key="10">
    <source>
        <dbReference type="Proteomes" id="UP000767334"/>
    </source>
</evidence>
<evidence type="ECO:0000256" key="7">
    <source>
        <dbReference type="SAM" id="Phobius"/>
    </source>
</evidence>
<keyword evidence="5 9" id="KW-0418">Kinase</keyword>
<dbReference type="InterPro" id="IPR003594">
    <property type="entry name" value="HATPase_dom"/>
</dbReference>
<dbReference type="PRINTS" id="PR00344">
    <property type="entry name" value="BCTRLSENSOR"/>
</dbReference>
<dbReference type="InterPro" id="IPR036890">
    <property type="entry name" value="HATPase_C_sf"/>
</dbReference>
<dbReference type="SUPFAM" id="SSF55874">
    <property type="entry name" value="ATPase domain of HSP90 chaperone/DNA topoisomerase II/histidine kinase"/>
    <property type="match status" value="1"/>
</dbReference>
<dbReference type="InterPro" id="IPR003661">
    <property type="entry name" value="HisK_dim/P_dom"/>
</dbReference>
<comment type="catalytic activity">
    <reaction evidence="1">
        <text>ATP + protein L-histidine = ADP + protein N-phospho-L-histidine.</text>
        <dbReference type="EC" id="2.7.13.3"/>
    </reaction>
</comment>
<sequence length="654" mass="75546">MNKKSVLVFLITILYVFIGMDYSKCYCDDVSGGKKVLIIGSYSPANKWESSILQGFENSNDRYIAKTEFLDSKVLESKEYDEGFINFLNVKYKDSNIEYIITLDDEAFQLVRKNLFNENLFIYKKKVIYVGINETIFLTKDESEYITGILEYQYNLPIVNTILEASKEVSDIYLILDNSIYCNTIKEEFSKIIDKSEKPFNYHIIQETHFKDVKEKCKEIEDKRCAIYLCGTFKDSNKTDLVQPEDVINGIKEVTKAPIYTKLEEYVYAGAVGGIVNDGYKLGEVTYTLLNNIVEESFAYNVVPVRNTFSIPIFNYDAILEYDINPLRLPQNSKFINKNMFDLLLPKYLRVIVWTLVSLGILGIVGLIYLSIKNTKTARENKLLLIESIEREKIKTDFIVTISHELRTPLNIIINASNLLRIKSEEGDFDKEFFEKRLNYIIKNSNRLRRYINNLIDVNKLEMGYMDTNLKNENIVEVIEDITLTIIDLAKEYHLNVIFDTEEEEIITAIDKLKIERVILNLLSNAIKFTNDGGNIMVSVKREEDNVIIEISDDGIGIEEELKEHIFEKFKRADLNYGFKRQNEGSGLGLFIVKGIIDLHDGKIEIRTNTNKGTTFIIKIPIKLVSNVNKENFLGESSLKYISEMELSDIDKKE</sequence>
<dbReference type="Pfam" id="PF02518">
    <property type="entry name" value="HATPase_c"/>
    <property type="match status" value="1"/>
</dbReference>
<accession>A0ABS2FCV9</accession>
<dbReference type="SUPFAM" id="SSF47384">
    <property type="entry name" value="Homodimeric domain of signal transducing histidine kinase"/>
    <property type="match status" value="1"/>
</dbReference>
<evidence type="ECO:0000256" key="6">
    <source>
        <dbReference type="ARBA" id="ARBA00023012"/>
    </source>
</evidence>
<organism evidence="9 10">
    <name type="scientific">Clostridium saudiense</name>
    <dbReference type="NCBI Taxonomy" id="1414720"/>
    <lineage>
        <taxon>Bacteria</taxon>
        <taxon>Bacillati</taxon>
        <taxon>Bacillota</taxon>
        <taxon>Clostridia</taxon>
        <taxon>Eubacteriales</taxon>
        <taxon>Clostridiaceae</taxon>
        <taxon>Clostridium</taxon>
    </lineage>
</organism>
<dbReference type="SMART" id="SM00388">
    <property type="entry name" value="HisKA"/>
    <property type="match status" value="1"/>
</dbReference>
<dbReference type="InterPro" id="IPR036097">
    <property type="entry name" value="HisK_dim/P_sf"/>
</dbReference>
<keyword evidence="7" id="KW-1133">Transmembrane helix</keyword>
<dbReference type="EC" id="2.7.13.3" evidence="2"/>
<keyword evidence="4" id="KW-0808">Transferase</keyword>
<dbReference type="InterPro" id="IPR050736">
    <property type="entry name" value="Sensor_HK_Regulatory"/>
</dbReference>
<dbReference type="InterPro" id="IPR004358">
    <property type="entry name" value="Sig_transdc_His_kin-like_C"/>
</dbReference>
<dbReference type="GO" id="GO:0016301">
    <property type="term" value="F:kinase activity"/>
    <property type="evidence" value="ECO:0007669"/>
    <property type="project" value="UniProtKB-KW"/>
</dbReference>
<dbReference type="Gene3D" id="3.30.565.10">
    <property type="entry name" value="Histidine kinase-like ATPase, C-terminal domain"/>
    <property type="match status" value="1"/>
</dbReference>
<dbReference type="RefSeq" id="WP_204571882.1">
    <property type="nucleotide sequence ID" value="NZ_JACJLL010000012.1"/>
</dbReference>
<dbReference type="Pfam" id="PF00512">
    <property type="entry name" value="HisKA"/>
    <property type="match status" value="1"/>
</dbReference>
<feature type="transmembrane region" description="Helical" evidence="7">
    <location>
        <begin position="351"/>
        <end position="372"/>
    </location>
</feature>
<evidence type="ECO:0000259" key="8">
    <source>
        <dbReference type="PROSITE" id="PS50109"/>
    </source>
</evidence>
<dbReference type="PROSITE" id="PS50109">
    <property type="entry name" value="HIS_KIN"/>
    <property type="match status" value="1"/>
</dbReference>
<gene>
    <name evidence="9" type="ORF">H6A19_03335</name>
</gene>